<evidence type="ECO:0000313" key="3">
    <source>
        <dbReference type="Proteomes" id="UP000637359"/>
    </source>
</evidence>
<dbReference type="Proteomes" id="UP000637359">
    <property type="component" value="Unassembled WGS sequence"/>
</dbReference>
<evidence type="ECO:0000313" key="2">
    <source>
        <dbReference type="EMBL" id="MBC5637792.1"/>
    </source>
</evidence>
<dbReference type="EMBL" id="JACOOL010000010">
    <property type="protein sequence ID" value="MBC5637792.1"/>
    <property type="molecule type" value="Genomic_DNA"/>
</dbReference>
<sequence>MILNLNDQIIQVKGKIRQKNKLESQLQDYYSELSEIENTINRLNTQLMEEKADVRKLEGFHIANFFSTITGKKYEKLDKENREVLAVQLQLEEAEKTREEVANSILNVQNRLGEVGNSEELYQELLSKKEHLIKESHYRYADELYRLSEKEGDIQAYLKEFNEAIQAGQYAEQSLHNAEESLSSASNWGTLDMFGGGMISAAIKHSRMDDASDYIHIAQSRMRDFQKELLDIDEMIPVDTDMPGLLKFADFFFDGLIVDWMVQGKINDSIDQVGDQLIQVRRILAKLNTENTYLQNQLANLYEEKIQLIESFR</sequence>
<dbReference type="RefSeq" id="WP_186870503.1">
    <property type="nucleotide sequence ID" value="NZ_JACOOL010000010.1"/>
</dbReference>
<reference evidence="2" key="1">
    <citation type="submission" date="2020-08" db="EMBL/GenBank/DDBJ databases">
        <title>Genome public.</title>
        <authorList>
            <person name="Liu C."/>
            <person name="Sun Q."/>
        </authorList>
    </citation>
    <scope>NUCLEOTIDE SEQUENCE</scope>
    <source>
        <strain evidence="2">BX22</strain>
    </source>
</reference>
<feature type="coiled-coil region" evidence="1">
    <location>
        <begin position="12"/>
        <end position="53"/>
    </location>
</feature>
<keyword evidence="1" id="KW-0175">Coiled coil</keyword>
<feature type="coiled-coil region" evidence="1">
    <location>
        <begin position="77"/>
        <end position="111"/>
    </location>
</feature>
<proteinExistence type="predicted"/>
<evidence type="ECO:0000256" key="1">
    <source>
        <dbReference type="SAM" id="Coils"/>
    </source>
</evidence>
<protein>
    <submittedName>
        <fullName evidence="2">Uncharacterized protein</fullName>
    </submittedName>
</protein>
<accession>A0A923RL55</accession>
<gene>
    <name evidence="2" type="ORF">H8S33_13330</name>
</gene>
<keyword evidence="3" id="KW-1185">Reference proteome</keyword>
<dbReference type="AlphaFoldDB" id="A0A923RL55"/>
<name>A0A923RL55_9BACI</name>
<comment type="caution">
    <text evidence="2">The sequence shown here is derived from an EMBL/GenBank/DDBJ whole genome shotgun (WGS) entry which is preliminary data.</text>
</comment>
<organism evidence="2 3">
    <name type="scientific">Ornithinibacillus hominis</name>
    <dbReference type="NCBI Taxonomy" id="2763055"/>
    <lineage>
        <taxon>Bacteria</taxon>
        <taxon>Bacillati</taxon>
        <taxon>Bacillota</taxon>
        <taxon>Bacilli</taxon>
        <taxon>Bacillales</taxon>
        <taxon>Bacillaceae</taxon>
        <taxon>Ornithinibacillus</taxon>
    </lineage>
</organism>